<dbReference type="InterPro" id="IPR031563">
    <property type="entry name" value="MOT1/MOT2"/>
</dbReference>
<dbReference type="PANTHER" id="PTHR31970:SF9">
    <property type="entry name" value="MOLYBDATE TRANSPORTER 2"/>
    <property type="match status" value="1"/>
</dbReference>
<gene>
    <name evidence="2" type="ORF">B0T24DRAFT_593579</name>
</gene>
<keyword evidence="1" id="KW-0812">Transmembrane</keyword>
<feature type="transmembrane region" description="Helical" evidence="1">
    <location>
        <begin position="63"/>
        <end position="83"/>
    </location>
</feature>
<dbReference type="PANTHER" id="PTHR31970">
    <property type="match status" value="1"/>
</dbReference>
<keyword evidence="1" id="KW-1133">Transmembrane helix</keyword>
<keyword evidence="3" id="KW-1185">Reference proteome</keyword>
<organism evidence="2 3">
    <name type="scientific">Lasiosphaeria ovina</name>
    <dbReference type="NCBI Taxonomy" id="92902"/>
    <lineage>
        <taxon>Eukaryota</taxon>
        <taxon>Fungi</taxon>
        <taxon>Dikarya</taxon>
        <taxon>Ascomycota</taxon>
        <taxon>Pezizomycotina</taxon>
        <taxon>Sordariomycetes</taxon>
        <taxon>Sordariomycetidae</taxon>
        <taxon>Sordariales</taxon>
        <taxon>Lasiosphaeriaceae</taxon>
        <taxon>Lasiosphaeria</taxon>
    </lineage>
</organism>
<evidence type="ECO:0000313" key="2">
    <source>
        <dbReference type="EMBL" id="KAK3373367.1"/>
    </source>
</evidence>
<reference evidence="2" key="2">
    <citation type="submission" date="2023-06" db="EMBL/GenBank/DDBJ databases">
        <authorList>
            <consortium name="Lawrence Berkeley National Laboratory"/>
            <person name="Haridas S."/>
            <person name="Hensen N."/>
            <person name="Bonometti L."/>
            <person name="Westerberg I."/>
            <person name="Brannstrom I.O."/>
            <person name="Guillou S."/>
            <person name="Cros-Aarteil S."/>
            <person name="Calhoun S."/>
            <person name="Kuo A."/>
            <person name="Mondo S."/>
            <person name="Pangilinan J."/>
            <person name="Riley R."/>
            <person name="Labutti K."/>
            <person name="Andreopoulos B."/>
            <person name="Lipzen A."/>
            <person name="Chen C."/>
            <person name="Yanf M."/>
            <person name="Daum C."/>
            <person name="Ng V."/>
            <person name="Clum A."/>
            <person name="Steindorff A."/>
            <person name="Ohm R."/>
            <person name="Martin F."/>
            <person name="Silar P."/>
            <person name="Natvig D."/>
            <person name="Lalanne C."/>
            <person name="Gautier V."/>
            <person name="Ament-Velasquez S.L."/>
            <person name="Kruys A."/>
            <person name="Hutchinson M.I."/>
            <person name="Powell A.J."/>
            <person name="Barry K."/>
            <person name="Miller A.N."/>
            <person name="Grigoriev I.V."/>
            <person name="Debuchy R."/>
            <person name="Gladieux P."/>
            <person name="Thoren M.H."/>
            <person name="Johannesson H."/>
        </authorList>
    </citation>
    <scope>NUCLEOTIDE SEQUENCE</scope>
    <source>
        <strain evidence="2">CBS 958.72</strain>
    </source>
</reference>
<reference evidence="2" key="1">
    <citation type="journal article" date="2023" name="Mol. Phylogenet. Evol.">
        <title>Genome-scale phylogeny and comparative genomics of the fungal order Sordariales.</title>
        <authorList>
            <person name="Hensen N."/>
            <person name="Bonometti L."/>
            <person name="Westerberg I."/>
            <person name="Brannstrom I.O."/>
            <person name="Guillou S."/>
            <person name="Cros-Aarteil S."/>
            <person name="Calhoun S."/>
            <person name="Haridas S."/>
            <person name="Kuo A."/>
            <person name="Mondo S."/>
            <person name="Pangilinan J."/>
            <person name="Riley R."/>
            <person name="LaButti K."/>
            <person name="Andreopoulos B."/>
            <person name="Lipzen A."/>
            <person name="Chen C."/>
            <person name="Yan M."/>
            <person name="Daum C."/>
            <person name="Ng V."/>
            <person name="Clum A."/>
            <person name="Steindorff A."/>
            <person name="Ohm R.A."/>
            <person name="Martin F."/>
            <person name="Silar P."/>
            <person name="Natvig D.O."/>
            <person name="Lalanne C."/>
            <person name="Gautier V."/>
            <person name="Ament-Velasquez S.L."/>
            <person name="Kruys A."/>
            <person name="Hutchinson M.I."/>
            <person name="Powell A.J."/>
            <person name="Barry K."/>
            <person name="Miller A.N."/>
            <person name="Grigoriev I.V."/>
            <person name="Debuchy R."/>
            <person name="Gladieux P."/>
            <person name="Hiltunen Thoren M."/>
            <person name="Johannesson H."/>
        </authorList>
    </citation>
    <scope>NUCLEOTIDE SEQUENCE</scope>
    <source>
        <strain evidence="2">CBS 958.72</strain>
    </source>
</reference>
<feature type="transmembrane region" description="Helical" evidence="1">
    <location>
        <begin position="195"/>
        <end position="213"/>
    </location>
</feature>
<dbReference type="GO" id="GO:0015098">
    <property type="term" value="F:molybdate ion transmembrane transporter activity"/>
    <property type="evidence" value="ECO:0007669"/>
    <property type="project" value="InterPro"/>
</dbReference>
<protein>
    <submittedName>
        <fullName evidence="2">Sulfate transporter</fullName>
    </submittedName>
</protein>
<keyword evidence="1" id="KW-0472">Membrane</keyword>
<dbReference type="AlphaFoldDB" id="A0AAE0KC29"/>
<feature type="transmembrane region" description="Helical" evidence="1">
    <location>
        <begin position="138"/>
        <end position="161"/>
    </location>
</feature>
<name>A0AAE0KC29_9PEZI</name>
<comment type="caution">
    <text evidence="2">The sequence shown here is derived from an EMBL/GenBank/DDBJ whole genome shotgun (WGS) entry which is preliminary data.</text>
</comment>
<accession>A0AAE0KC29</accession>
<proteinExistence type="predicted"/>
<sequence>MQQVAVYVRATGRRLGRVNRHNVATLRGAPAAEISGALGDLGTLLPLMIALALQGSIDLPSTLVFSGVFNIVTGAVFGIPLPVQPMKAIAAAAIASGASLRDTVAAGACVGAAVLFLSVSGLLRLLTAYIPAPIVKGIQVGAGFSLAISAGSSLVAQLPWLSWSAASPLDSRLCALVVFAVLVLTQRMYRRFPFALAIFILGLLGAVVSIMLLQRRSDSEYEELPHFSPWNPRLVFPAWGHRDAIGMALAQLPLTTLNSIIAAAALAADLLPAGHADSVPPPSTTALGLSVGVMNLVGCWFGAMPVCHGAGGLAAQYRFGARSGASVVLLGAFKAIVGLVWGDSLRGLLHRFPRSLLGVMVAVAGLELARVGAASLDDAAGSVDGVEIAAARREEWWTVMLVTAAGILAFKNDGVGFVLGMLCHGAYRLADYVEAKRQKNRLARMQSEHSPLLGSG</sequence>
<feature type="transmembrane region" description="Helical" evidence="1">
    <location>
        <begin position="104"/>
        <end position="126"/>
    </location>
</feature>
<dbReference type="EMBL" id="JAULSN010000004">
    <property type="protein sequence ID" value="KAK3373367.1"/>
    <property type="molecule type" value="Genomic_DNA"/>
</dbReference>
<dbReference type="Proteomes" id="UP001287356">
    <property type="component" value="Unassembled WGS sequence"/>
</dbReference>
<dbReference type="Pfam" id="PF16983">
    <property type="entry name" value="MFS_MOT1"/>
    <property type="match status" value="2"/>
</dbReference>
<feature type="transmembrane region" description="Helical" evidence="1">
    <location>
        <begin position="173"/>
        <end position="189"/>
    </location>
</feature>
<feature type="transmembrane region" description="Helical" evidence="1">
    <location>
        <begin position="286"/>
        <end position="307"/>
    </location>
</feature>
<evidence type="ECO:0000313" key="3">
    <source>
        <dbReference type="Proteomes" id="UP001287356"/>
    </source>
</evidence>
<feature type="transmembrane region" description="Helical" evidence="1">
    <location>
        <begin position="319"/>
        <end position="340"/>
    </location>
</feature>
<evidence type="ECO:0000256" key="1">
    <source>
        <dbReference type="SAM" id="Phobius"/>
    </source>
</evidence>